<reference evidence="1 2" key="1">
    <citation type="journal article" date="2012" name="BMC Genomics">
        <title>Sequencing the genome of Marssonina brunnea reveals fungus-poplar co-evolution.</title>
        <authorList>
            <person name="Zhu S."/>
            <person name="Cao Y.-Z."/>
            <person name="Jiang C."/>
            <person name="Tan B.-Y."/>
            <person name="Wang Z."/>
            <person name="Feng S."/>
            <person name="Zhang L."/>
            <person name="Su X.-H."/>
            <person name="Brejova B."/>
            <person name="Vinar T."/>
            <person name="Xu M."/>
            <person name="Wang M.-X."/>
            <person name="Zhang S.-G."/>
            <person name="Huang M.-R."/>
            <person name="Wu R."/>
            <person name="Zhou Y."/>
        </authorList>
    </citation>
    <scope>NUCLEOTIDE SEQUENCE [LARGE SCALE GENOMIC DNA]</scope>
    <source>
        <strain evidence="1 2">MB_m1</strain>
    </source>
</reference>
<gene>
    <name evidence="1" type="ORF">MBM_06562</name>
</gene>
<dbReference type="AlphaFoldDB" id="K1WQP8"/>
<dbReference type="InParanoid" id="K1WQP8"/>
<sequence>MPNIRIWLTTSISDNIVQPESSSEARNVVIIRPLSCGIFVHSYQNRSAIYLFLCASFGGPPTRPPARLKTSSVIDISPKLTSSISRRRRHRFSTFAGSKQAGARSSSPRRSASYPPTNYNPFMFLQAHASHLPEFELEIISASELEPSPPQEPAASIKSLLLTDTIAAMLCLLTRSIRIL</sequence>
<dbReference type="KEGG" id="mbe:MBM_06562"/>
<evidence type="ECO:0000313" key="2">
    <source>
        <dbReference type="Proteomes" id="UP000006753"/>
    </source>
</evidence>
<protein>
    <submittedName>
        <fullName evidence="1">Uncharacterized protein</fullName>
    </submittedName>
</protein>
<keyword evidence="2" id="KW-1185">Reference proteome</keyword>
<dbReference type="HOGENOM" id="CLU_1496538_0_0_1"/>
<organism evidence="1 2">
    <name type="scientific">Marssonina brunnea f. sp. multigermtubi (strain MB_m1)</name>
    <name type="common">Marssonina leaf spot fungus</name>
    <dbReference type="NCBI Taxonomy" id="1072389"/>
    <lineage>
        <taxon>Eukaryota</taxon>
        <taxon>Fungi</taxon>
        <taxon>Dikarya</taxon>
        <taxon>Ascomycota</taxon>
        <taxon>Pezizomycotina</taxon>
        <taxon>Leotiomycetes</taxon>
        <taxon>Helotiales</taxon>
        <taxon>Drepanopezizaceae</taxon>
        <taxon>Drepanopeziza</taxon>
    </lineage>
</organism>
<name>K1WQP8_MARBU</name>
<proteinExistence type="predicted"/>
<accession>K1WQP8</accession>
<evidence type="ECO:0000313" key="1">
    <source>
        <dbReference type="EMBL" id="EKD15346.1"/>
    </source>
</evidence>
<dbReference type="Proteomes" id="UP000006753">
    <property type="component" value="Unassembled WGS sequence"/>
</dbReference>
<dbReference type="EMBL" id="JH921442">
    <property type="protein sequence ID" value="EKD15346.1"/>
    <property type="molecule type" value="Genomic_DNA"/>
</dbReference>